<dbReference type="SUPFAM" id="SSF53807">
    <property type="entry name" value="Helical backbone' metal receptor"/>
    <property type="match status" value="1"/>
</dbReference>
<keyword evidence="3" id="KW-0238">DNA-binding</keyword>
<dbReference type="Pfam" id="PF01497">
    <property type="entry name" value="Peripla_BP_2"/>
    <property type="match status" value="1"/>
</dbReference>
<proteinExistence type="predicted"/>
<dbReference type="Gene3D" id="1.10.10.60">
    <property type="entry name" value="Homeodomain-like"/>
    <property type="match status" value="2"/>
</dbReference>
<dbReference type="SMART" id="SM00342">
    <property type="entry name" value="HTH_ARAC"/>
    <property type="match status" value="1"/>
</dbReference>
<feature type="domain" description="Fe/B12 periplasmic-binding" evidence="7">
    <location>
        <begin position="276"/>
        <end position="537"/>
    </location>
</feature>
<keyword evidence="9" id="KW-1185">Reference proteome</keyword>
<evidence type="ECO:0000256" key="3">
    <source>
        <dbReference type="ARBA" id="ARBA00023125"/>
    </source>
</evidence>
<keyword evidence="2" id="KW-0805">Transcription regulation</keyword>
<keyword evidence="5" id="KW-0804">Transcription</keyword>
<reference evidence="8 9" key="1">
    <citation type="submission" date="2019-06" db="EMBL/GenBank/DDBJ databases">
        <title>Saccharibacillus brassicae sp. nov., an endophytic bacterium isolated from Chinese cabbage seeds (Brassica pekinensis).</title>
        <authorList>
            <person name="Jiang L."/>
            <person name="Lee J."/>
            <person name="Kim S.W."/>
        </authorList>
    </citation>
    <scope>NUCLEOTIDE SEQUENCE [LARGE SCALE GENOMIC DNA]</scope>
    <source>
        <strain evidence="9">KCTC 43072 / ATSA2</strain>
    </source>
</reference>
<dbReference type="KEGG" id="saca:FFV09_14340"/>
<dbReference type="Pfam" id="PF12833">
    <property type="entry name" value="HTH_18"/>
    <property type="match status" value="1"/>
</dbReference>
<evidence type="ECO:0000259" key="6">
    <source>
        <dbReference type="PROSITE" id="PS01124"/>
    </source>
</evidence>
<dbReference type="InterPro" id="IPR009057">
    <property type="entry name" value="Homeodomain-like_sf"/>
</dbReference>
<evidence type="ECO:0000313" key="8">
    <source>
        <dbReference type="EMBL" id="QDH21909.1"/>
    </source>
</evidence>
<dbReference type="PRINTS" id="PR00032">
    <property type="entry name" value="HTHARAC"/>
</dbReference>
<gene>
    <name evidence="8" type="ORF">FFV09_14340</name>
</gene>
<dbReference type="PANTHER" id="PTHR46796">
    <property type="entry name" value="HTH-TYPE TRANSCRIPTIONAL ACTIVATOR RHAS-RELATED"/>
    <property type="match status" value="1"/>
</dbReference>
<dbReference type="GO" id="GO:0043565">
    <property type="term" value="F:sequence-specific DNA binding"/>
    <property type="evidence" value="ECO:0007669"/>
    <property type="project" value="InterPro"/>
</dbReference>
<organism evidence="8 9">
    <name type="scientific">Saccharibacillus brassicae</name>
    <dbReference type="NCBI Taxonomy" id="2583377"/>
    <lineage>
        <taxon>Bacteria</taxon>
        <taxon>Bacillati</taxon>
        <taxon>Bacillota</taxon>
        <taxon>Bacilli</taxon>
        <taxon>Bacillales</taxon>
        <taxon>Paenibacillaceae</taxon>
        <taxon>Saccharibacillus</taxon>
    </lineage>
</organism>
<evidence type="ECO:0000256" key="2">
    <source>
        <dbReference type="ARBA" id="ARBA00023015"/>
    </source>
</evidence>
<dbReference type="PANTHER" id="PTHR46796:SF13">
    <property type="entry name" value="HTH-TYPE TRANSCRIPTIONAL ACTIVATOR RHAS"/>
    <property type="match status" value="1"/>
</dbReference>
<dbReference type="GO" id="GO:0003700">
    <property type="term" value="F:DNA-binding transcription factor activity"/>
    <property type="evidence" value="ECO:0007669"/>
    <property type="project" value="InterPro"/>
</dbReference>
<keyword evidence="4" id="KW-0010">Activator</keyword>
<dbReference type="Proteomes" id="UP000316968">
    <property type="component" value="Chromosome"/>
</dbReference>
<dbReference type="SUPFAM" id="SSF51215">
    <property type="entry name" value="Regulatory protein AraC"/>
    <property type="match status" value="1"/>
</dbReference>
<dbReference type="SUPFAM" id="SSF46689">
    <property type="entry name" value="Homeodomain-like"/>
    <property type="match status" value="2"/>
</dbReference>
<accession>A0A4Y6UW15</accession>
<dbReference type="Pfam" id="PF14525">
    <property type="entry name" value="AraC_binding_2"/>
    <property type="match status" value="1"/>
</dbReference>
<evidence type="ECO:0000259" key="7">
    <source>
        <dbReference type="PROSITE" id="PS50983"/>
    </source>
</evidence>
<dbReference type="Gene3D" id="3.40.50.1980">
    <property type="entry name" value="Nitrogenase molybdenum iron protein domain"/>
    <property type="match status" value="2"/>
</dbReference>
<dbReference type="InterPro" id="IPR002491">
    <property type="entry name" value="ABC_transptr_periplasmic_BD"/>
</dbReference>
<name>A0A4Y6UW15_SACBS</name>
<dbReference type="AlphaFoldDB" id="A0A4Y6UW15"/>
<dbReference type="OrthoDB" id="2461801at2"/>
<dbReference type="EMBL" id="CP041217">
    <property type="protein sequence ID" value="QDH21909.1"/>
    <property type="molecule type" value="Genomic_DNA"/>
</dbReference>
<dbReference type="InterPro" id="IPR018062">
    <property type="entry name" value="HTH_AraC-typ_CS"/>
</dbReference>
<dbReference type="PROSITE" id="PS00041">
    <property type="entry name" value="HTH_ARAC_FAMILY_1"/>
    <property type="match status" value="1"/>
</dbReference>
<evidence type="ECO:0000256" key="4">
    <source>
        <dbReference type="ARBA" id="ARBA00023159"/>
    </source>
</evidence>
<feature type="domain" description="HTH araC/xylS-type" evidence="6">
    <location>
        <begin position="175"/>
        <end position="272"/>
    </location>
</feature>
<dbReference type="RefSeq" id="WP_141448453.1">
    <property type="nucleotide sequence ID" value="NZ_CP041217.1"/>
</dbReference>
<evidence type="ECO:0000256" key="5">
    <source>
        <dbReference type="ARBA" id="ARBA00023163"/>
    </source>
</evidence>
<dbReference type="InterPro" id="IPR018060">
    <property type="entry name" value="HTH_AraC"/>
</dbReference>
<evidence type="ECO:0000256" key="1">
    <source>
        <dbReference type="ARBA" id="ARBA00022490"/>
    </source>
</evidence>
<dbReference type="InterPro" id="IPR037923">
    <property type="entry name" value="HTH-like"/>
</dbReference>
<dbReference type="PROSITE" id="PS01124">
    <property type="entry name" value="HTH_ARAC_FAMILY_2"/>
    <property type="match status" value="1"/>
</dbReference>
<sequence>MNAAKSKPDRLFFPSVRLCRAEFRGEGVLRPRELDKCGLLAVESGRAALSIDGRTHTAEAGDRFWLVPGTALGGRWEAGFRVTLLLFSCCRMQKYAGQWLAAEAELPASGRLERSAGLPERLPGMAGEAPPRDRLELKHALHRWMNVRRAESAAGDRQNGLLKSTEEEAGRSGIDLALAYMSGHYAREVSIEEMAVRSGMSVNHFIRTFKARTGRTPAQYLLHLRMTRAKQLLFSSDKIKTIARSVGYKDEHYFSRAFKKSEGIAPGQYMKRSDLRIATVYYGLDDYLTTLGISPVAVLSYERRLPRIGESAPAKSDESGASVRLDSSAFSYAKLGRAAPDLILTSSRLDADAQLERMAPTVTLAYSNDLVRQLRQMGGIFGRQNEAEDWIGRYEAKRKSMRVQLTAQAGRRMTAYYIRVGATLCRVYGALNQTGALLYDDLGLQLPDHFPAGEWALNIGPGQLPLFDADWLFMAVEPTPEAAGRMRAIEASEEWQSLRAVREGRVCDAQGLLLKALGPAGRLEAMHELFDRMTEETG</sequence>
<evidence type="ECO:0000313" key="9">
    <source>
        <dbReference type="Proteomes" id="UP000316968"/>
    </source>
</evidence>
<keyword evidence="1" id="KW-0963">Cytoplasm</keyword>
<dbReference type="InterPro" id="IPR020449">
    <property type="entry name" value="Tscrpt_reg_AraC-type_HTH"/>
</dbReference>
<dbReference type="PROSITE" id="PS50983">
    <property type="entry name" value="FE_B12_PBP"/>
    <property type="match status" value="1"/>
</dbReference>
<protein>
    <submittedName>
        <fullName evidence="8">AraC family transcriptional regulator</fullName>
    </submittedName>
</protein>
<dbReference type="InterPro" id="IPR035418">
    <property type="entry name" value="AraC-bd_2"/>
</dbReference>
<dbReference type="InterPro" id="IPR050204">
    <property type="entry name" value="AraC_XylS_family_regulators"/>
</dbReference>